<sequence length="134" mass="16056">MHVIIKQPITPVYKNFPVLKFDLARQTLTAFLNLDLEALSLDQAFIFSVINYKPQNTRMRLLEEIWKEQEKTKILYKSLKRVILKIKRDQDAFHIHYKACKIRYNAILNSLNIQMVDHQESVYVSVQRYHSNKY</sequence>
<reference evidence="1 2" key="1">
    <citation type="submission" date="2022-12" db="EMBL/GenBank/DDBJ databases">
        <title>Chromosome-level genome of Tegillarca granosa.</title>
        <authorList>
            <person name="Kim J."/>
        </authorList>
    </citation>
    <scope>NUCLEOTIDE SEQUENCE [LARGE SCALE GENOMIC DNA]</scope>
    <source>
        <strain evidence="1">Teg-2019</strain>
        <tissue evidence="1">Adductor muscle</tissue>
    </source>
</reference>
<evidence type="ECO:0000313" key="1">
    <source>
        <dbReference type="EMBL" id="KAJ8298809.1"/>
    </source>
</evidence>
<accession>A0ABQ9E0G9</accession>
<comment type="caution">
    <text evidence="1">The sequence shown here is derived from an EMBL/GenBank/DDBJ whole genome shotgun (WGS) entry which is preliminary data.</text>
</comment>
<proteinExistence type="predicted"/>
<keyword evidence="2" id="KW-1185">Reference proteome</keyword>
<dbReference type="EMBL" id="JARBDR010000921">
    <property type="protein sequence ID" value="KAJ8298809.1"/>
    <property type="molecule type" value="Genomic_DNA"/>
</dbReference>
<name>A0ABQ9E0G9_TEGGR</name>
<gene>
    <name evidence="1" type="ORF">KUTeg_022869</name>
</gene>
<protein>
    <submittedName>
        <fullName evidence="1">Uncharacterized protein</fullName>
    </submittedName>
</protein>
<evidence type="ECO:0000313" key="2">
    <source>
        <dbReference type="Proteomes" id="UP001217089"/>
    </source>
</evidence>
<dbReference type="Proteomes" id="UP001217089">
    <property type="component" value="Unassembled WGS sequence"/>
</dbReference>
<organism evidence="1 2">
    <name type="scientific">Tegillarca granosa</name>
    <name type="common">Malaysian cockle</name>
    <name type="synonym">Anadara granosa</name>
    <dbReference type="NCBI Taxonomy" id="220873"/>
    <lineage>
        <taxon>Eukaryota</taxon>
        <taxon>Metazoa</taxon>
        <taxon>Spiralia</taxon>
        <taxon>Lophotrochozoa</taxon>
        <taxon>Mollusca</taxon>
        <taxon>Bivalvia</taxon>
        <taxon>Autobranchia</taxon>
        <taxon>Pteriomorphia</taxon>
        <taxon>Arcoida</taxon>
        <taxon>Arcoidea</taxon>
        <taxon>Arcidae</taxon>
        <taxon>Tegillarca</taxon>
    </lineage>
</organism>